<dbReference type="InterPro" id="IPR007604">
    <property type="entry name" value="CP2"/>
</dbReference>
<keyword evidence="9" id="KW-1185">Reference proteome</keyword>
<keyword evidence="3" id="KW-0238">DNA-binding</keyword>
<dbReference type="PROSITE" id="PS51968">
    <property type="entry name" value="GRH_CP2_DB"/>
    <property type="match status" value="1"/>
</dbReference>
<comment type="subcellular location">
    <subcellularLocation>
        <location evidence="1">Nucleus</location>
    </subcellularLocation>
</comment>
<dbReference type="Pfam" id="PF04516">
    <property type="entry name" value="CP2"/>
    <property type="match status" value="1"/>
</dbReference>
<evidence type="ECO:0000256" key="4">
    <source>
        <dbReference type="ARBA" id="ARBA00023163"/>
    </source>
</evidence>
<keyword evidence="6" id="KW-0175">Coiled coil</keyword>
<dbReference type="PANTHER" id="PTHR11037">
    <property type="entry name" value="TRANSCRIPTION FACTOR CP2"/>
    <property type="match status" value="1"/>
</dbReference>
<gene>
    <name evidence="8" type="ORF">N7456_006788</name>
</gene>
<dbReference type="GO" id="GO:0001228">
    <property type="term" value="F:DNA-binding transcription activator activity, RNA polymerase II-specific"/>
    <property type="evidence" value="ECO:0007669"/>
    <property type="project" value="TreeGrafter"/>
</dbReference>
<feature type="domain" description="Grh/CP2 DB" evidence="7">
    <location>
        <begin position="101"/>
        <end position="361"/>
    </location>
</feature>
<sequence length="527" mass="60033">MSPFSRMTAANTQLGLDQFGTQYTAPHNVQKLTDTQLPTYVPTELTCQDWNHEVMDKFEVDPTLDIFSFDSAAKPNTNLSVLAEVSPHEAISNEGSYTQDEKFRFHVALRTPTAMVKSAKEIPISYLNKGQVYGLMVMDLNSSVISPETLRYRTFIRISFDGEEQRLNPAASWRLWIEGRGTTESQQRGSDLLAIEFAIDDKNHRHMQLEQVSIDGFCVTWNAESTESTKSCTIPLRFNFLSTDFSHSKGVKGIPVRLCAKTELLSLESADNPRESEVCYCKVKLFRDHGAERKVTNDLQHVRKSIRRLEQQVKDVELGGGFSKRRRANNTTTDVAHSKEVDYGGTRSDVRDISIEDDLQRKLAISQDMLSSARTVSVLSLRGDREDDPDLYPVHLTRDQESAQCVRETGFEDHNLDLSYRLTTEQSSKPTACFFIRPSNEANNVFRAIYLTVRSVEDLKKKICEKYHIEQSNIVRLLRIINDDLNIIIDDDFVRELPEGQTMTVDICETISVVDDDSCLKEIRLKY</sequence>
<evidence type="ECO:0000259" key="7">
    <source>
        <dbReference type="PROSITE" id="PS51968"/>
    </source>
</evidence>
<reference evidence="8" key="2">
    <citation type="journal article" date="2023" name="IMA Fungus">
        <title>Comparative genomic study of the Penicillium genus elucidates a diverse pangenome and 15 lateral gene transfer events.</title>
        <authorList>
            <person name="Petersen C."/>
            <person name="Sorensen T."/>
            <person name="Nielsen M.R."/>
            <person name="Sondergaard T.E."/>
            <person name="Sorensen J.L."/>
            <person name="Fitzpatrick D.A."/>
            <person name="Frisvad J.C."/>
            <person name="Nielsen K.L."/>
        </authorList>
    </citation>
    <scope>NUCLEOTIDE SEQUENCE</scope>
    <source>
        <strain evidence="8">IBT 30069</strain>
    </source>
</reference>
<comment type="caution">
    <text evidence="8">The sequence shown here is derived from an EMBL/GenBank/DDBJ whole genome shotgun (WGS) entry which is preliminary data.</text>
</comment>
<evidence type="ECO:0000256" key="5">
    <source>
        <dbReference type="ARBA" id="ARBA00023242"/>
    </source>
</evidence>
<dbReference type="GO" id="GO:0000978">
    <property type="term" value="F:RNA polymerase II cis-regulatory region sequence-specific DNA binding"/>
    <property type="evidence" value="ECO:0007669"/>
    <property type="project" value="TreeGrafter"/>
</dbReference>
<keyword evidence="4" id="KW-0804">Transcription</keyword>
<dbReference type="InterPro" id="IPR057520">
    <property type="entry name" value="GRHL1/CP2_C"/>
</dbReference>
<dbReference type="Proteomes" id="UP001149165">
    <property type="component" value="Unassembled WGS sequence"/>
</dbReference>
<organism evidence="8 9">
    <name type="scientific">Penicillium angulare</name>
    <dbReference type="NCBI Taxonomy" id="116970"/>
    <lineage>
        <taxon>Eukaryota</taxon>
        <taxon>Fungi</taxon>
        <taxon>Dikarya</taxon>
        <taxon>Ascomycota</taxon>
        <taxon>Pezizomycotina</taxon>
        <taxon>Eurotiomycetes</taxon>
        <taxon>Eurotiomycetidae</taxon>
        <taxon>Eurotiales</taxon>
        <taxon>Aspergillaceae</taxon>
        <taxon>Penicillium</taxon>
    </lineage>
</organism>
<evidence type="ECO:0000256" key="1">
    <source>
        <dbReference type="ARBA" id="ARBA00004123"/>
    </source>
</evidence>
<dbReference type="AlphaFoldDB" id="A0A9W9FIC6"/>
<feature type="coiled-coil region" evidence="6">
    <location>
        <begin position="292"/>
        <end position="319"/>
    </location>
</feature>
<protein>
    <recommendedName>
        <fullName evidence="7">Grh/CP2 DB domain-containing protein</fullName>
    </recommendedName>
</protein>
<accession>A0A9W9FIC6</accession>
<dbReference type="InterPro" id="IPR040167">
    <property type="entry name" value="TF_CP2-like"/>
</dbReference>
<evidence type="ECO:0000256" key="3">
    <source>
        <dbReference type="ARBA" id="ARBA00023125"/>
    </source>
</evidence>
<keyword evidence="5" id="KW-0539">Nucleus</keyword>
<proteinExistence type="predicted"/>
<dbReference type="Pfam" id="PF25416">
    <property type="entry name" value="GRHL1_C"/>
    <property type="match status" value="1"/>
</dbReference>
<evidence type="ECO:0000313" key="9">
    <source>
        <dbReference type="Proteomes" id="UP001149165"/>
    </source>
</evidence>
<dbReference type="PANTHER" id="PTHR11037:SF20">
    <property type="entry name" value="PROTEIN GRAINYHEAD"/>
    <property type="match status" value="1"/>
</dbReference>
<name>A0A9W9FIC6_9EURO</name>
<dbReference type="GO" id="GO:0005634">
    <property type="term" value="C:nucleus"/>
    <property type="evidence" value="ECO:0007669"/>
    <property type="project" value="UniProtKB-SubCell"/>
</dbReference>
<evidence type="ECO:0000256" key="2">
    <source>
        <dbReference type="ARBA" id="ARBA00023015"/>
    </source>
</evidence>
<dbReference type="OrthoDB" id="7680836at2759"/>
<keyword evidence="2" id="KW-0805">Transcription regulation</keyword>
<reference evidence="8" key="1">
    <citation type="submission" date="2022-11" db="EMBL/GenBank/DDBJ databases">
        <authorList>
            <person name="Petersen C."/>
        </authorList>
    </citation>
    <scope>NUCLEOTIDE SEQUENCE</scope>
    <source>
        <strain evidence="8">IBT 30069</strain>
    </source>
</reference>
<evidence type="ECO:0000313" key="8">
    <source>
        <dbReference type="EMBL" id="KAJ5100736.1"/>
    </source>
</evidence>
<dbReference type="EMBL" id="JAPQKH010000004">
    <property type="protein sequence ID" value="KAJ5100736.1"/>
    <property type="molecule type" value="Genomic_DNA"/>
</dbReference>
<evidence type="ECO:0000256" key="6">
    <source>
        <dbReference type="SAM" id="Coils"/>
    </source>
</evidence>